<keyword evidence="6" id="KW-1185">Reference proteome</keyword>
<evidence type="ECO:0000313" key="5">
    <source>
        <dbReference type="EMBL" id="RDB15902.1"/>
    </source>
</evidence>
<feature type="DNA-binding region" description="TEA" evidence="2">
    <location>
        <begin position="46"/>
        <end position="120"/>
    </location>
</feature>
<dbReference type="InParanoid" id="A0A369J3E2"/>
<dbReference type="InterPro" id="IPR000818">
    <property type="entry name" value="TEA/ATTS_dom"/>
</dbReference>
<evidence type="ECO:0000256" key="1">
    <source>
        <dbReference type="ARBA" id="ARBA00008421"/>
    </source>
</evidence>
<evidence type="ECO:0000313" key="6">
    <source>
        <dbReference type="Proteomes" id="UP000076154"/>
    </source>
</evidence>
<dbReference type="Proteomes" id="UP000076154">
    <property type="component" value="Unassembled WGS sequence"/>
</dbReference>
<dbReference type="EMBL" id="LUEZ02000137">
    <property type="protein sequence ID" value="RDB15902.1"/>
    <property type="molecule type" value="Genomic_DNA"/>
</dbReference>
<comment type="similarity">
    <text evidence="1">Belongs to the TEC1 family.</text>
</comment>
<dbReference type="InterPro" id="IPR038096">
    <property type="entry name" value="TEA/ATTS_sf"/>
</dbReference>
<dbReference type="SMART" id="SM00426">
    <property type="entry name" value="TEA"/>
    <property type="match status" value="1"/>
</dbReference>
<dbReference type="GO" id="GO:0003700">
    <property type="term" value="F:DNA-binding transcription factor activity"/>
    <property type="evidence" value="ECO:0007669"/>
    <property type="project" value="InterPro"/>
</dbReference>
<dbReference type="STRING" id="39966.A0A369J3E2"/>
<proteinExistence type="inferred from homology"/>
<reference evidence="5" key="1">
    <citation type="submission" date="2018-04" db="EMBL/GenBank/DDBJ databases">
        <title>Whole genome sequencing of Hypsizygus marmoreus.</title>
        <authorList>
            <person name="Choi I.-G."/>
            <person name="Min B."/>
            <person name="Kim J.-G."/>
            <person name="Kim S."/>
            <person name="Oh Y.-L."/>
            <person name="Kong W.-S."/>
            <person name="Park H."/>
            <person name="Jeong J."/>
            <person name="Song E.-S."/>
        </authorList>
    </citation>
    <scope>NUCLEOTIDE SEQUENCE [LARGE SCALE GENOMIC DNA]</scope>
    <source>
        <strain evidence="5">51987-8</strain>
    </source>
</reference>
<feature type="domain" description="TEA" evidence="4">
    <location>
        <begin position="46"/>
        <end position="120"/>
    </location>
</feature>
<dbReference type="Pfam" id="PF01285">
    <property type="entry name" value="TEA"/>
    <property type="match status" value="1"/>
</dbReference>
<dbReference type="Gene3D" id="6.10.20.40">
    <property type="entry name" value="TEA/ATTS domain"/>
    <property type="match status" value="1"/>
</dbReference>
<gene>
    <name evidence="5" type="ORF">Hypma_003564</name>
</gene>
<feature type="region of interest" description="Disordered" evidence="3">
    <location>
        <begin position="124"/>
        <end position="176"/>
    </location>
</feature>
<dbReference type="PROSITE" id="PS51088">
    <property type="entry name" value="TEA_2"/>
    <property type="match status" value="1"/>
</dbReference>
<accession>A0A369J3E2</accession>
<evidence type="ECO:0000256" key="2">
    <source>
        <dbReference type="PROSITE-ProRule" id="PRU00505"/>
    </source>
</evidence>
<comment type="caution">
    <text evidence="5">The sequence shown here is derived from an EMBL/GenBank/DDBJ whole genome shotgun (WGS) entry which is preliminary data.</text>
</comment>
<evidence type="ECO:0000256" key="3">
    <source>
        <dbReference type="SAM" id="MobiDB-lite"/>
    </source>
</evidence>
<dbReference type="AlphaFoldDB" id="A0A369J3E2"/>
<dbReference type="OrthoDB" id="10006572at2759"/>
<protein>
    <recommendedName>
        <fullName evidence="4">TEA domain-containing protein</fullName>
    </recommendedName>
</protein>
<name>A0A369J3E2_HYPMA</name>
<sequence>MVSSNPLKIYTSTSFVGDLSYEAPIEQVAGMAHTFVTGRKTWKTLKHKKEAVWPAYIEAALFHALELYRPSSSADPRSLRRFPKRNRFISDHIFKVTGKMRTPKQVGSRLQQLRDTCQEDKVLKLLSRRDFPPARPGRSSTRSRSRSPASTSSSPTSSVATLSLPSSASTSPATSPVTAEFPDLFTRCLNLHAPQPVNGPLPRPALNTTPPVVYLNFSTTMPPLVASRGTRTVVEPEPLVTFNLYGISSPVPPSAHHVTLYPLGEVPTIKFFSDVDISSTHQSMFYVFYDDELLYSEDIPIDASLSNGMVTFSTQMIPKSWGSFCQLNDIHRYTIAQDVMKTSSIGENETIQDLILFSVTYKFQTWFNAHPLAQFSPTIDFSTGNAVQASATPLLHAPRPLLLDTANTVMSMAPLHPERLWFDHCGDVITAPHTESSYDFTSVSDVDPSNYCRIEQPLEDSYLNFPSWDETPL</sequence>
<evidence type="ECO:0000259" key="4">
    <source>
        <dbReference type="PROSITE" id="PS51088"/>
    </source>
</evidence>
<feature type="compositionally biased region" description="Low complexity" evidence="3">
    <location>
        <begin position="136"/>
        <end position="176"/>
    </location>
</feature>
<organism evidence="5 6">
    <name type="scientific">Hypsizygus marmoreus</name>
    <name type="common">White beech mushroom</name>
    <name type="synonym">Agaricus marmoreus</name>
    <dbReference type="NCBI Taxonomy" id="39966"/>
    <lineage>
        <taxon>Eukaryota</taxon>
        <taxon>Fungi</taxon>
        <taxon>Dikarya</taxon>
        <taxon>Basidiomycota</taxon>
        <taxon>Agaricomycotina</taxon>
        <taxon>Agaricomycetes</taxon>
        <taxon>Agaricomycetidae</taxon>
        <taxon>Agaricales</taxon>
        <taxon>Tricholomatineae</taxon>
        <taxon>Lyophyllaceae</taxon>
        <taxon>Hypsizygus</taxon>
    </lineage>
</organism>